<evidence type="ECO:0000313" key="3">
    <source>
        <dbReference type="EMBL" id="MFC0563641.1"/>
    </source>
</evidence>
<sequence length="355" mass="35867">MNSTNRRYARRNQERDPRKRRIIAAIATVGAFGALIAVTQVSLANTQARRHHASCPPATATAAPGGDASASAGSTGGTGGAATAPASPAADASGAAKADTANSGSATGGATSVPRNGMNPTGAPYKDHGAVQHPGDGQEAGSATGTRSGRTGNCAPSSGASAPAAGSSSGASAAPLEVLANNCDNSKFPPHDGFQNGDRCVTTEFGEVGNAANNPTLLITSAPRSVRTGQTFTIKVSTRNLVRDRFLAAGKGGYYKESSLLTADGLVRGHFHTACRMLATTNSAPAADPVPDFFVATEDSKGGATPDEVTITVPGLTKQGLAQCAVWAGDGSHRIPMMQRANQIPAFDSVRLTVR</sequence>
<keyword evidence="4" id="KW-1185">Reference proteome</keyword>
<proteinExistence type="predicted"/>
<feature type="region of interest" description="Disordered" evidence="1">
    <location>
        <begin position="54"/>
        <end position="170"/>
    </location>
</feature>
<name>A0ABV6NS97_9ACTN</name>
<protein>
    <submittedName>
        <fullName evidence="3">Pecanex-like protein 1</fullName>
    </submittedName>
</protein>
<organism evidence="3 4">
    <name type="scientific">Plantactinospora siamensis</name>
    <dbReference type="NCBI Taxonomy" id="555372"/>
    <lineage>
        <taxon>Bacteria</taxon>
        <taxon>Bacillati</taxon>
        <taxon>Actinomycetota</taxon>
        <taxon>Actinomycetes</taxon>
        <taxon>Micromonosporales</taxon>
        <taxon>Micromonosporaceae</taxon>
        <taxon>Plantactinospora</taxon>
    </lineage>
</organism>
<dbReference type="RefSeq" id="WP_377336409.1">
    <property type="nucleotide sequence ID" value="NZ_JBHLUE010000004.1"/>
</dbReference>
<reference evidence="3 4" key="1">
    <citation type="submission" date="2024-09" db="EMBL/GenBank/DDBJ databases">
        <authorList>
            <person name="Sun Q."/>
            <person name="Mori K."/>
        </authorList>
    </citation>
    <scope>NUCLEOTIDE SEQUENCE [LARGE SCALE GENOMIC DNA]</scope>
    <source>
        <strain evidence="3 4">TBRC 2205</strain>
    </source>
</reference>
<dbReference type="Proteomes" id="UP001589894">
    <property type="component" value="Unassembled WGS sequence"/>
</dbReference>
<evidence type="ECO:0000256" key="1">
    <source>
        <dbReference type="SAM" id="MobiDB-lite"/>
    </source>
</evidence>
<dbReference type="EMBL" id="JBHLUE010000004">
    <property type="protein sequence ID" value="MFC0563641.1"/>
    <property type="molecule type" value="Genomic_DNA"/>
</dbReference>
<gene>
    <name evidence="3" type="ORF">ACFFHU_05615</name>
</gene>
<feature type="compositionally biased region" description="Low complexity" evidence="1">
    <location>
        <begin position="140"/>
        <end position="170"/>
    </location>
</feature>
<accession>A0ABV6NS97</accession>
<evidence type="ECO:0000313" key="4">
    <source>
        <dbReference type="Proteomes" id="UP001589894"/>
    </source>
</evidence>
<evidence type="ECO:0000256" key="2">
    <source>
        <dbReference type="SAM" id="Phobius"/>
    </source>
</evidence>
<feature type="compositionally biased region" description="Low complexity" evidence="1">
    <location>
        <begin position="81"/>
        <end position="101"/>
    </location>
</feature>
<comment type="caution">
    <text evidence="3">The sequence shown here is derived from an EMBL/GenBank/DDBJ whole genome shotgun (WGS) entry which is preliminary data.</text>
</comment>
<keyword evidence="2" id="KW-1133">Transmembrane helix</keyword>
<feature type="transmembrane region" description="Helical" evidence="2">
    <location>
        <begin position="21"/>
        <end position="43"/>
    </location>
</feature>
<keyword evidence="2" id="KW-0472">Membrane</keyword>
<keyword evidence="2" id="KW-0812">Transmembrane</keyword>
<feature type="compositionally biased region" description="Low complexity" evidence="1">
    <location>
        <begin position="54"/>
        <end position="73"/>
    </location>
</feature>
<feature type="compositionally biased region" description="Polar residues" evidence="1">
    <location>
        <begin position="102"/>
        <end position="114"/>
    </location>
</feature>